<dbReference type="GO" id="GO:0003676">
    <property type="term" value="F:nucleic acid binding"/>
    <property type="evidence" value="ECO:0007669"/>
    <property type="project" value="InterPro"/>
</dbReference>
<feature type="domain" description="Integrase catalytic" evidence="2">
    <location>
        <begin position="1"/>
        <end position="98"/>
    </location>
</feature>
<reference evidence="3" key="1">
    <citation type="submission" date="2019-09" db="EMBL/GenBank/DDBJ databases">
        <title>Draft genome information of white flower Hibiscus syriacus.</title>
        <authorList>
            <person name="Kim Y.-M."/>
        </authorList>
    </citation>
    <scope>NUCLEOTIDE SEQUENCE [LARGE SCALE GENOMIC DNA]</scope>
    <source>
        <strain evidence="3">YM2019G1</strain>
    </source>
</reference>
<dbReference type="Proteomes" id="UP000436088">
    <property type="component" value="Unassembled WGS sequence"/>
</dbReference>
<dbReference type="AlphaFoldDB" id="A0A6A2ZC99"/>
<evidence type="ECO:0000256" key="1">
    <source>
        <dbReference type="SAM" id="MobiDB-lite"/>
    </source>
</evidence>
<evidence type="ECO:0000313" key="4">
    <source>
        <dbReference type="Proteomes" id="UP000436088"/>
    </source>
</evidence>
<dbReference type="SUPFAM" id="SSF53098">
    <property type="entry name" value="Ribonuclease H-like"/>
    <property type="match status" value="1"/>
</dbReference>
<dbReference type="PANTHER" id="PTHR47266">
    <property type="entry name" value="ENDONUCLEASE-RELATED"/>
    <property type="match status" value="1"/>
</dbReference>
<keyword evidence="4" id="KW-1185">Reference proteome</keyword>
<evidence type="ECO:0000313" key="3">
    <source>
        <dbReference type="EMBL" id="KAE8688645.1"/>
    </source>
</evidence>
<dbReference type="InterPro" id="IPR052160">
    <property type="entry name" value="Gypsy_RT_Integrase-like"/>
</dbReference>
<gene>
    <name evidence="3" type="ORF">F3Y22_tig00110962pilonHSYRG00106</name>
</gene>
<feature type="region of interest" description="Disordered" evidence="1">
    <location>
        <begin position="291"/>
        <end position="331"/>
    </location>
</feature>
<accession>A0A6A2ZC99</accession>
<proteinExistence type="predicted"/>
<dbReference type="GO" id="GO:0015074">
    <property type="term" value="P:DNA integration"/>
    <property type="evidence" value="ECO:0007669"/>
    <property type="project" value="InterPro"/>
</dbReference>
<evidence type="ECO:0000259" key="2">
    <source>
        <dbReference type="PROSITE" id="PS50994"/>
    </source>
</evidence>
<feature type="compositionally biased region" description="Basic and acidic residues" evidence="1">
    <location>
        <begin position="321"/>
        <end position="331"/>
    </location>
</feature>
<organism evidence="3 4">
    <name type="scientific">Hibiscus syriacus</name>
    <name type="common">Rose of Sharon</name>
    <dbReference type="NCBI Taxonomy" id="106335"/>
    <lineage>
        <taxon>Eukaryota</taxon>
        <taxon>Viridiplantae</taxon>
        <taxon>Streptophyta</taxon>
        <taxon>Embryophyta</taxon>
        <taxon>Tracheophyta</taxon>
        <taxon>Spermatophyta</taxon>
        <taxon>Magnoliopsida</taxon>
        <taxon>eudicotyledons</taxon>
        <taxon>Gunneridae</taxon>
        <taxon>Pentapetalae</taxon>
        <taxon>rosids</taxon>
        <taxon>malvids</taxon>
        <taxon>Malvales</taxon>
        <taxon>Malvaceae</taxon>
        <taxon>Malvoideae</taxon>
        <taxon>Hibiscus</taxon>
    </lineage>
</organism>
<dbReference type="EMBL" id="VEPZ02001184">
    <property type="protein sequence ID" value="KAE8688645.1"/>
    <property type="molecule type" value="Genomic_DNA"/>
</dbReference>
<name>A0A6A2ZC99_HIBSY</name>
<comment type="caution">
    <text evidence="3">The sequence shown here is derived from an EMBL/GenBank/DDBJ whole genome shotgun (WGS) entry which is preliminary data.</text>
</comment>
<dbReference type="InterPro" id="IPR012337">
    <property type="entry name" value="RNaseH-like_sf"/>
</dbReference>
<dbReference type="Gene3D" id="3.30.420.10">
    <property type="entry name" value="Ribonuclease H-like superfamily/Ribonuclease H"/>
    <property type="match status" value="1"/>
</dbReference>
<feature type="compositionally biased region" description="Basic and acidic residues" evidence="1">
    <location>
        <begin position="305"/>
        <end position="314"/>
    </location>
</feature>
<sequence>MRSKTAIINDEGTHFDNRLIAKALQKYGVRHKIATAYHPQTNRQAEVSNREVKQILENVVNPRRKEWSPKLDEALWAYRTTFKTPLGMSPFKMVYGKDCHLPVELEHKAYWVIKKLNFDAQLNGEKRLLNLNEMEEFRAQAYENAKFYKEQTKKWHEKNLLPVLKMCRVRGSVKSRKDKHPYTTLSLYQAFRHLRVNPKVPIRPLYDLTKLLLHNWTVEREGKKGPSLEEMKFPKATPPPIIVDYYHLLPSSFSVFNINAIDETRVKAEQRPVGEPRQKAHAYSDYASREAQHVGAVKKVPGDTPTERQRRNDDLLDDLEEHSPHVRREAGLRRSDLKSSLKINVDGGYDSLRREVEIRACNFSSPISFTVKLKLTLNETGKPLRRELKSLICGHDILRLGVKIVDGPSIVKLSLYLNILRREVEIQVFLYAPILEVFSDSQLSWSPSYCAMPYQGIGAIASAVQFFIFEPPFQVFNSNPPLVSRRYSEFTS</sequence>
<protein>
    <submittedName>
        <fullName evidence="3">COP9 signalosome complex subunit 7-like</fullName>
    </submittedName>
</protein>
<dbReference type="PROSITE" id="PS50994">
    <property type="entry name" value="INTEGRASE"/>
    <property type="match status" value="1"/>
</dbReference>
<dbReference type="InterPro" id="IPR001584">
    <property type="entry name" value="Integrase_cat-core"/>
</dbReference>
<dbReference type="InterPro" id="IPR036397">
    <property type="entry name" value="RNaseH_sf"/>
</dbReference>